<dbReference type="SUPFAM" id="SSF117856">
    <property type="entry name" value="AF0104/ALDC/Ptd012-like"/>
    <property type="match status" value="1"/>
</dbReference>
<evidence type="ECO:0000313" key="3">
    <source>
        <dbReference type="EMBL" id="SEW17088.1"/>
    </source>
</evidence>
<dbReference type="PANTHER" id="PTHR34988:SF1">
    <property type="entry name" value="DNA-BINDING PROTEIN"/>
    <property type="match status" value="1"/>
</dbReference>
<dbReference type="CDD" id="cd11378">
    <property type="entry name" value="DUF296"/>
    <property type="match status" value="1"/>
</dbReference>
<dbReference type="EMBL" id="DYYI01000009">
    <property type="protein sequence ID" value="HJE18908.1"/>
    <property type="molecule type" value="Genomic_DNA"/>
</dbReference>
<dbReference type="PROSITE" id="PS51742">
    <property type="entry name" value="PPC"/>
    <property type="match status" value="1"/>
</dbReference>
<gene>
    <name evidence="2" type="ORF">K8V35_00955</name>
    <name evidence="3" type="ORF">SAMN05192557_1920</name>
</gene>
<evidence type="ECO:0000313" key="2">
    <source>
        <dbReference type="EMBL" id="HJE18908.1"/>
    </source>
</evidence>
<dbReference type="Proteomes" id="UP000763505">
    <property type="component" value="Unassembled WGS sequence"/>
</dbReference>
<keyword evidence="4" id="KW-1185">Reference proteome</keyword>
<dbReference type="OrthoDB" id="9791702at2"/>
<dbReference type="AlphaFoldDB" id="A0A662Z724"/>
<accession>A0A662Z724</accession>
<feature type="domain" description="PPC" evidence="1">
    <location>
        <begin position="4"/>
        <end position="138"/>
    </location>
</feature>
<evidence type="ECO:0000259" key="1">
    <source>
        <dbReference type="PROSITE" id="PS51742"/>
    </source>
</evidence>
<dbReference type="PANTHER" id="PTHR34988">
    <property type="entry name" value="PROTEIN, PUTATIVE-RELATED"/>
    <property type="match status" value="1"/>
</dbReference>
<dbReference type="Pfam" id="PF03479">
    <property type="entry name" value="PCC"/>
    <property type="match status" value="1"/>
</dbReference>
<reference evidence="2" key="2">
    <citation type="journal article" date="2021" name="PeerJ">
        <title>Extensive microbial diversity within the chicken gut microbiome revealed by metagenomics and culture.</title>
        <authorList>
            <person name="Gilroy R."/>
            <person name="Ravi A."/>
            <person name="Getino M."/>
            <person name="Pursley I."/>
            <person name="Horton D.L."/>
            <person name="Alikhan N.F."/>
            <person name="Baker D."/>
            <person name="Gharbi K."/>
            <person name="Hall N."/>
            <person name="Watson M."/>
            <person name="Adriaenssens E.M."/>
            <person name="Foster-Nyarko E."/>
            <person name="Jarju S."/>
            <person name="Secka A."/>
            <person name="Antonio M."/>
            <person name="Oren A."/>
            <person name="Chaudhuri R.R."/>
            <person name="La Ragione R."/>
            <person name="Hildebrand F."/>
            <person name="Pallen M.J."/>
        </authorList>
    </citation>
    <scope>NUCLEOTIDE SEQUENCE</scope>
    <source>
        <strain evidence="2">6019</strain>
    </source>
</reference>
<dbReference type="PIRSF" id="PIRSF016702">
    <property type="entry name" value="DNA_bp_PD1"/>
    <property type="match status" value="1"/>
</dbReference>
<dbReference type="EMBL" id="FOIT01000007">
    <property type="protein sequence ID" value="SEW17088.1"/>
    <property type="molecule type" value="Genomic_DNA"/>
</dbReference>
<evidence type="ECO:0000313" key="4">
    <source>
        <dbReference type="Proteomes" id="UP000243605"/>
    </source>
</evidence>
<dbReference type="Gene3D" id="3.30.1330.80">
    <property type="entry name" value="Hypothetical protein, similar to alpha- acetolactate decarboxylase, domain 2"/>
    <property type="match status" value="1"/>
</dbReference>
<dbReference type="RefSeq" id="WP_091476376.1">
    <property type="nucleotide sequence ID" value="NZ_FOIT01000007.1"/>
</dbReference>
<reference evidence="3 4" key="1">
    <citation type="submission" date="2016-10" db="EMBL/GenBank/DDBJ databases">
        <authorList>
            <person name="Varghese N."/>
            <person name="Submissions S."/>
        </authorList>
    </citation>
    <scope>NUCLEOTIDE SEQUENCE [LARGE SCALE GENOMIC DNA]</scope>
    <source>
        <strain evidence="3 4">IBRC-M10081</strain>
    </source>
</reference>
<protein>
    <submittedName>
        <fullName evidence="2">DUF296 domain-containing protein</fullName>
    </submittedName>
</protein>
<proteinExistence type="predicted"/>
<dbReference type="InterPro" id="IPR025707">
    <property type="entry name" value="DNA_bp_PD1"/>
</dbReference>
<sequence length="138" mass="15402">MKTFESGNTVLLVLEIGEDINESLEKLSEQYGNKFATISGIGACDLVSLNFYDIKTKKYYEKVLEEDVELISLMGNLTLKDGKPFAHIHGTFGDDKYQTWSGHVSKAIVSVTAEIVVTFTDMQVSRELNEDVGIYLIP</sequence>
<reference evidence="2" key="3">
    <citation type="submission" date="2021-09" db="EMBL/GenBank/DDBJ databases">
        <authorList>
            <person name="Gilroy R."/>
        </authorList>
    </citation>
    <scope>NUCLEOTIDE SEQUENCE</scope>
    <source>
        <strain evidence="2">6019</strain>
    </source>
</reference>
<organism evidence="3 4">
    <name type="scientific">Aliicoccus persicus</name>
    <dbReference type="NCBI Taxonomy" id="930138"/>
    <lineage>
        <taxon>Bacteria</taxon>
        <taxon>Bacillati</taxon>
        <taxon>Bacillota</taxon>
        <taxon>Bacilli</taxon>
        <taxon>Bacillales</taxon>
        <taxon>Staphylococcaceae</taxon>
        <taxon>Aliicoccus</taxon>
    </lineage>
</organism>
<dbReference type="InterPro" id="IPR005175">
    <property type="entry name" value="PPC_dom"/>
</dbReference>
<dbReference type="Proteomes" id="UP000243605">
    <property type="component" value="Unassembled WGS sequence"/>
</dbReference>
<name>A0A662Z724_9STAP</name>